<dbReference type="EMBL" id="KN838564">
    <property type="protein sequence ID" value="KIK05004.1"/>
    <property type="molecule type" value="Genomic_DNA"/>
</dbReference>
<dbReference type="AlphaFoldDB" id="A0A0C9XTN1"/>
<keyword evidence="2" id="KW-1185">Reference proteome</keyword>
<protein>
    <submittedName>
        <fullName evidence="1">Uncharacterized protein</fullName>
    </submittedName>
</protein>
<name>A0A0C9XTN1_9AGAR</name>
<dbReference type="OrthoDB" id="10508881at2759"/>
<feature type="non-terminal residue" evidence="1">
    <location>
        <position position="1"/>
    </location>
</feature>
<proteinExistence type="predicted"/>
<gene>
    <name evidence="1" type="ORF">K443DRAFT_675474</name>
</gene>
<accession>A0A0C9XTN1</accession>
<reference evidence="1 2" key="1">
    <citation type="submission" date="2014-04" db="EMBL/GenBank/DDBJ databases">
        <authorList>
            <consortium name="DOE Joint Genome Institute"/>
            <person name="Kuo A."/>
            <person name="Kohler A."/>
            <person name="Nagy L.G."/>
            <person name="Floudas D."/>
            <person name="Copeland A."/>
            <person name="Barry K.W."/>
            <person name="Cichocki N."/>
            <person name="Veneault-Fourrey C."/>
            <person name="LaButti K."/>
            <person name="Lindquist E.A."/>
            <person name="Lipzen A."/>
            <person name="Lundell T."/>
            <person name="Morin E."/>
            <person name="Murat C."/>
            <person name="Sun H."/>
            <person name="Tunlid A."/>
            <person name="Henrissat B."/>
            <person name="Grigoriev I.V."/>
            <person name="Hibbett D.S."/>
            <person name="Martin F."/>
            <person name="Nordberg H.P."/>
            <person name="Cantor M.N."/>
            <person name="Hua S.X."/>
        </authorList>
    </citation>
    <scope>NUCLEOTIDE SEQUENCE [LARGE SCALE GENOMIC DNA]</scope>
    <source>
        <strain evidence="1 2">LaAM-08-1</strain>
    </source>
</reference>
<sequence>SIDIAHPSSVPPTLVTPSSTIHATDIAMQVTMTGQGVVECSQQVLPISSDFLSSHLPTSPPIVPVLNVGLVSVGAKMTVAFDQVEGSVQGAVDFLQHPSPILTDPPSSDLPTSLPISSGLNSEVMPTDFSKNLLADTINNISAQSVYTGPNY</sequence>
<reference evidence="2" key="2">
    <citation type="submission" date="2015-01" db="EMBL/GenBank/DDBJ databases">
        <title>Evolutionary Origins and Diversification of the Mycorrhizal Mutualists.</title>
        <authorList>
            <consortium name="DOE Joint Genome Institute"/>
            <consortium name="Mycorrhizal Genomics Consortium"/>
            <person name="Kohler A."/>
            <person name="Kuo A."/>
            <person name="Nagy L.G."/>
            <person name="Floudas D."/>
            <person name="Copeland A."/>
            <person name="Barry K.W."/>
            <person name="Cichocki N."/>
            <person name="Veneault-Fourrey C."/>
            <person name="LaButti K."/>
            <person name="Lindquist E.A."/>
            <person name="Lipzen A."/>
            <person name="Lundell T."/>
            <person name="Morin E."/>
            <person name="Murat C."/>
            <person name="Riley R."/>
            <person name="Ohm R."/>
            <person name="Sun H."/>
            <person name="Tunlid A."/>
            <person name="Henrissat B."/>
            <person name="Grigoriev I.V."/>
            <person name="Hibbett D.S."/>
            <person name="Martin F."/>
        </authorList>
    </citation>
    <scope>NUCLEOTIDE SEQUENCE [LARGE SCALE GENOMIC DNA]</scope>
    <source>
        <strain evidence="2">LaAM-08-1</strain>
    </source>
</reference>
<evidence type="ECO:0000313" key="2">
    <source>
        <dbReference type="Proteomes" id="UP000054477"/>
    </source>
</evidence>
<organism evidence="1 2">
    <name type="scientific">Laccaria amethystina LaAM-08-1</name>
    <dbReference type="NCBI Taxonomy" id="1095629"/>
    <lineage>
        <taxon>Eukaryota</taxon>
        <taxon>Fungi</taxon>
        <taxon>Dikarya</taxon>
        <taxon>Basidiomycota</taxon>
        <taxon>Agaricomycotina</taxon>
        <taxon>Agaricomycetes</taxon>
        <taxon>Agaricomycetidae</taxon>
        <taxon>Agaricales</taxon>
        <taxon>Agaricineae</taxon>
        <taxon>Hydnangiaceae</taxon>
        <taxon>Laccaria</taxon>
    </lineage>
</organism>
<feature type="non-terminal residue" evidence="1">
    <location>
        <position position="152"/>
    </location>
</feature>
<dbReference type="Proteomes" id="UP000054477">
    <property type="component" value="Unassembled WGS sequence"/>
</dbReference>
<evidence type="ECO:0000313" key="1">
    <source>
        <dbReference type="EMBL" id="KIK05004.1"/>
    </source>
</evidence>
<dbReference type="HOGENOM" id="CLU_1726645_0_0_1"/>